<sequence length="342" mass="35498">MFIALGGAIAWYPLSDHNAPFASGGSVMGNVTQIAARVAGPVAEVLVADNSSVKAGEPLFRIDETTFHMDVAQAEAQLDLTSTNISSASAAIPATEAKLSQAQVALTTAEDAVTRARQMHERGLLTDAQLTQAEGNFQTAELNVAAAKAELTRVTTAAGPLDDTNPNYRAAKAGVEKARFALESTTVVAPTDGHVSNLLLTQGQFVAAGSPVMTFVSGDRGSVVVDFRENQLVNVAPGDKAYVVFEAAPGRRFDATVDSIAWGISSGRTSNGGLAQSSTDTRWFPPARKIPVRLSIDDPAALPANVRLGSEAAALVLPDDGSLVSAIATFMLSLSSVISGFN</sequence>
<keyword evidence="4" id="KW-0472">Membrane</keyword>
<comment type="subcellular location">
    <subcellularLocation>
        <location evidence="1">Membrane</location>
        <topology evidence="1">Single-pass membrane protein</topology>
    </subcellularLocation>
</comment>
<dbReference type="Proteomes" id="UP000033514">
    <property type="component" value="Unassembled WGS sequence"/>
</dbReference>
<evidence type="ECO:0000256" key="3">
    <source>
        <dbReference type="ARBA" id="ARBA00022989"/>
    </source>
</evidence>
<dbReference type="InterPro" id="IPR050739">
    <property type="entry name" value="MFP"/>
</dbReference>
<feature type="domain" description="Multidrug resistance protein MdtA-like barrel-sandwich hybrid" evidence="5">
    <location>
        <begin position="31"/>
        <end position="212"/>
    </location>
</feature>
<dbReference type="EMBL" id="LAJG01000024">
    <property type="protein sequence ID" value="KKB77905.1"/>
    <property type="molecule type" value="Genomic_DNA"/>
</dbReference>
<evidence type="ECO:0000256" key="4">
    <source>
        <dbReference type="ARBA" id="ARBA00023136"/>
    </source>
</evidence>
<dbReference type="AlphaFoldDB" id="A0A0F5L6N0"/>
<accession>A0A0F5L6N0</accession>
<dbReference type="PANTHER" id="PTHR30386">
    <property type="entry name" value="MEMBRANE FUSION SUBUNIT OF EMRAB-TOLC MULTIDRUG EFFLUX PUMP"/>
    <property type="match status" value="1"/>
</dbReference>
<dbReference type="Gene3D" id="2.40.30.170">
    <property type="match status" value="1"/>
</dbReference>
<protein>
    <recommendedName>
        <fullName evidence="5">Multidrug resistance protein MdtA-like barrel-sandwich hybrid domain-containing protein</fullName>
    </recommendedName>
</protein>
<dbReference type="Gene3D" id="1.10.287.470">
    <property type="entry name" value="Helix hairpin bin"/>
    <property type="match status" value="1"/>
</dbReference>
<evidence type="ECO:0000313" key="6">
    <source>
        <dbReference type="EMBL" id="KKB77905.1"/>
    </source>
</evidence>
<dbReference type="SUPFAM" id="SSF111369">
    <property type="entry name" value="HlyD-like secretion proteins"/>
    <property type="match status" value="2"/>
</dbReference>
<evidence type="ECO:0000256" key="2">
    <source>
        <dbReference type="ARBA" id="ARBA00022692"/>
    </source>
</evidence>
<gene>
    <name evidence="6" type="ORF">VW35_14460</name>
</gene>
<keyword evidence="3" id="KW-1133">Transmembrane helix</keyword>
<evidence type="ECO:0000313" key="7">
    <source>
        <dbReference type="Proteomes" id="UP000033514"/>
    </source>
</evidence>
<dbReference type="Pfam" id="PF25917">
    <property type="entry name" value="BSH_RND"/>
    <property type="match status" value="1"/>
</dbReference>
<proteinExistence type="predicted"/>
<comment type="caution">
    <text evidence="6">The sequence shown here is derived from an EMBL/GenBank/DDBJ whole genome shotgun (WGS) entry which is preliminary data.</text>
</comment>
<dbReference type="PATRIC" id="fig|361041.3.peg.2281"/>
<keyword evidence="7" id="KW-1185">Reference proteome</keyword>
<reference evidence="6 7" key="1">
    <citation type="submission" date="2015-03" db="EMBL/GenBank/DDBJ databases">
        <authorList>
            <person name="Hassan Y.I."/>
            <person name="Lepp D."/>
            <person name="Zhou T."/>
        </authorList>
    </citation>
    <scope>NUCLEOTIDE SEQUENCE [LARGE SCALE GENOMIC DNA]</scope>
    <source>
        <strain evidence="6 7">GH2-10</strain>
    </source>
</reference>
<keyword evidence="2" id="KW-0812">Transmembrane</keyword>
<dbReference type="InterPro" id="IPR058625">
    <property type="entry name" value="MdtA-like_BSH"/>
</dbReference>
<dbReference type="Gene3D" id="2.40.50.100">
    <property type="match status" value="1"/>
</dbReference>
<organism evidence="6 7">
    <name type="scientific">Devosia soli</name>
    <dbReference type="NCBI Taxonomy" id="361041"/>
    <lineage>
        <taxon>Bacteria</taxon>
        <taxon>Pseudomonadati</taxon>
        <taxon>Pseudomonadota</taxon>
        <taxon>Alphaproteobacteria</taxon>
        <taxon>Hyphomicrobiales</taxon>
        <taxon>Devosiaceae</taxon>
        <taxon>Devosia</taxon>
    </lineage>
</organism>
<dbReference type="STRING" id="361041.VW35_14460"/>
<name>A0A0F5L6N0_9HYPH</name>
<evidence type="ECO:0000259" key="5">
    <source>
        <dbReference type="Pfam" id="PF25917"/>
    </source>
</evidence>
<evidence type="ECO:0000256" key="1">
    <source>
        <dbReference type="ARBA" id="ARBA00004167"/>
    </source>
</evidence>
<dbReference type="GO" id="GO:0016020">
    <property type="term" value="C:membrane"/>
    <property type="evidence" value="ECO:0007669"/>
    <property type="project" value="UniProtKB-SubCell"/>
</dbReference>
<dbReference type="PANTHER" id="PTHR30386:SF26">
    <property type="entry name" value="TRANSPORT PROTEIN COMB"/>
    <property type="match status" value="1"/>
</dbReference>